<dbReference type="Proteomes" id="UP001408356">
    <property type="component" value="Unassembled WGS sequence"/>
</dbReference>
<accession>A0ABR2V4T6</accession>
<dbReference type="EMBL" id="JARVKF010000168">
    <property type="protein sequence ID" value="KAK9421574.1"/>
    <property type="molecule type" value="Genomic_DNA"/>
</dbReference>
<reference evidence="1 2" key="1">
    <citation type="journal article" date="2024" name="J. Plant Pathol.">
        <title>Sequence and assembly of the genome of Seiridium unicorne, isolate CBS 538.82, causal agent of cypress canker disease.</title>
        <authorList>
            <person name="Scali E."/>
            <person name="Rocca G.D."/>
            <person name="Danti R."/>
            <person name="Garbelotto M."/>
            <person name="Barberini S."/>
            <person name="Baroncelli R."/>
            <person name="Emiliani G."/>
        </authorList>
    </citation>
    <scope>NUCLEOTIDE SEQUENCE [LARGE SCALE GENOMIC DNA]</scope>
    <source>
        <strain evidence="1 2">BM-138-508</strain>
    </source>
</reference>
<evidence type="ECO:0000313" key="1">
    <source>
        <dbReference type="EMBL" id="KAK9421574.1"/>
    </source>
</evidence>
<comment type="caution">
    <text evidence="1">The sequence shown here is derived from an EMBL/GenBank/DDBJ whole genome shotgun (WGS) entry which is preliminary data.</text>
</comment>
<proteinExistence type="predicted"/>
<organism evidence="1 2">
    <name type="scientific">Seiridium unicorne</name>
    <dbReference type="NCBI Taxonomy" id="138068"/>
    <lineage>
        <taxon>Eukaryota</taxon>
        <taxon>Fungi</taxon>
        <taxon>Dikarya</taxon>
        <taxon>Ascomycota</taxon>
        <taxon>Pezizomycotina</taxon>
        <taxon>Sordariomycetes</taxon>
        <taxon>Xylariomycetidae</taxon>
        <taxon>Amphisphaeriales</taxon>
        <taxon>Sporocadaceae</taxon>
        <taxon>Seiridium</taxon>
    </lineage>
</organism>
<evidence type="ECO:0000313" key="2">
    <source>
        <dbReference type="Proteomes" id="UP001408356"/>
    </source>
</evidence>
<gene>
    <name evidence="1" type="ORF">SUNI508_05504</name>
</gene>
<name>A0ABR2V4T6_9PEZI</name>
<keyword evidence="2" id="KW-1185">Reference proteome</keyword>
<protein>
    <submittedName>
        <fullName evidence="1">Uncharacterized protein</fullName>
    </submittedName>
</protein>
<sequence length="67" mass="7693">MPPRFRKTPPRTLGVGSLVAGPRKARSEFWSILSAQYIMYEIKKPDTISDDQNTELIDPALSCRWKK</sequence>